<protein>
    <submittedName>
        <fullName evidence="2">DgyrCDS930</fullName>
    </submittedName>
</protein>
<dbReference type="Pfam" id="PF08560">
    <property type="entry name" value="DUF1757"/>
    <property type="match status" value="1"/>
</dbReference>
<dbReference type="PANTHER" id="PTHR38636">
    <property type="entry name" value="PROTEIN CBG20488"/>
    <property type="match status" value="1"/>
</dbReference>
<proteinExistence type="predicted"/>
<accession>A0A7I8V7U3</accession>
<dbReference type="OrthoDB" id="421638at2759"/>
<feature type="transmembrane region" description="Helical" evidence="1">
    <location>
        <begin position="137"/>
        <end position="159"/>
    </location>
</feature>
<dbReference type="EMBL" id="CAJFCJ010000002">
    <property type="protein sequence ID" value="CAD5111638.1"/>
    <property type="molecule type" value="Genomic_DNA"/>
</dbReference>
<feature type="transmembrane region" description="Helical" evidence="1">
    <location>
        <begin position="38"/>
        <end position="56"/>
    </location>
</feature>
<feature type="transmembrane region" description="Helical" evidence="1">
    <location>
        <begin position="68"/>
        <end position="88"/>
    </location>
</feature>
<name>A0A7I8V7U3_9ANNE</name>
<dbReference type="InterPro" id="IPR013869">
    <property type="entry name" value="DUF1757"/>
</dbReference>
<dbReference type="AlphaFoldDB" id="A0A7I8V7U3"/>
<keyword evidence="3" id="KW-1185">Reference proteome</keyword>
<keyword evidence="1" id="KW-0472">Membrane</keyword>
<reference evidence="2 3" key="1">
    <citation type="submission" date="2020-08" db="EMBL/GenBank/DDBJ databases">
        <authorList>
            <person name="Hejnol A."/>
        </authorList>
    </citation>
    <scope>NUCLEOTIDE SEQUENCE [LARGE SCALE GENOMIC DNA]</scope>
</reference>
<gene>
    <name evidence="2" type="ORF">DGYR_LOCUS901</name>
</gene>
<evidence type="ECO:0000256" key="1">
    <source>
        <dbReference type="SAM" id="Phobius"/>
    </source>
</evidence>
<keyword evidence="1" id="KW-0812">Transmembrane</keyword>
<dbReference type="Proteomes" id="UP000549394">
    <property type="component" value="Unassembled WGS sequence"/>
</dbReference>
<evidence type="ECO:0000313" key="3">
    <source>
        <dbReference type="Proteomes" id="UP000549394"/>
    </source>
</evidence>
<organism evidence="2 3">
    <name type="scientific">Dimorphilus gyrociliatus</name>
    <dbReference type="NCBI Taxonomy" id="2664684"/>
    <lineage>
        <taxon>Eukaryota</taxon>
        <taxon>Metazoa</taxon>
        <taxon>Spiralia</taxon>
        <taxon>Lophotrochozoa</taxon>
        <taxon>Annelida</taxon>
        <taxon>Polychaeta</taxon>
        <taxon>Polychaeta incertae sedis</taxon>
        <taxon>Dinophilidae</taxon>
        <taxon>Dimorphilus</taxon>
    </lineage>
</organism>
<sequence>MSKYYLINLAGGTIEEEKMREIPHPYLELGLHITLKTTQAFALLGLGAVGPILGLTQGKDKKEMAMKCCQMGAVGGALFGPVLSMLTMKNMSAEGAYDRAYRLRYNANQVNVDRVSLLGAAGATAAASYMFTPDQKMAPKACAVGLAGGVVLGSLYNMLFRR</sequence>
<evidence type="ECO:0000313" key="2">
    <source>
        <dbReference type="EMBL" id="CAD5111638.1"/>
    </source>
</evidence>
<dbReference type="PANTHER" id="PTHR38636:SF1">
    <property type="entry name" value="CHLORIDE CHANNEL PROTEIN CLC-D"/>
    <property type="match status" value="1"/>
</dbReference>
<keyword evidence="1" id="KW-1133">Transmembrane helix</keyword>
<comment type="caution">
    <text evidence="2">The sequence shown here is derived from an EMBL/GenBank/DDBJ whole genome shotgun (WGS) entry which is preliminary data.</text>
</comment>